<dbReference type="SMART" id="SM00327">
    <property type="entry name" value="VWA"/>
    <property type="match status" value="1"/>
</dbReference>
<dbReference type="SUPFAM" id="SSF53300">
    <property type="entry name" value="vWA-like"/>
    <property type="match status" value="1"/>
</dbReference>
<evidence type="ECO:0000256" key="1">
    <source>
        <dbReference type="SAM" id="Phobius"/>
    </source>
</evidence>
<keyword evidence="1" id="KW-0812">Transmembrane</keyword>
<dbReference type="InterPro" id="IPR036465">
    <property type="entry name" value="vWFA_dom_sf"/>
</dbReference>
<dbReference type="PANTHER" id="PTHR22550:SF18">
    <property type="entry name" value="VWFA DOMAIN-CONTAINING PROTEIN"/>
    <property type="match status" value="1"/>
</dbReference>
<feature type="transmembrane region" description="Helical" evidence="1">
    <location>
        <begin position="6"/>
        <end position="24"/>
    </location>
</feature>
<evidence type="ECO:0000313" key="3">
    <source>
        <dbReference type="EMBL" id="EWH09191.1"/>
    </source>
</evidence>
<dbReference type="RefSeq" id="WP_035015366.1">
    <property type="nucleotide sequence ID" value="NZ_ARZY01000027.1"/>
</dbReference>
<dbReference type="eggNOG" id="COG2304">
    <property type="taxonomic scope" value="Bacteria"/>
</dbReference>
<evidence type="ECO:0000313" key="4">
    <source>
        <dbReference type="Proteomes" id="UP000019276"/>
    </source>
</evidence>
<dbReference type="OrthoDB" id="6206554at2"/>
<keyword evidence="4" id="KW-1185">Reference proteome</keyword>
<organism evidence="3 4">
    <name type="scientific">Catenovulum agarivorans DS-2</name>
    <dbReference type="NCBI Taxonomy" id="1328313"/>
    <lineage>
        <taxon>Bacteria</taxon>
        <taxon>Pseudomonadati</taxon>
        <taxon>Pseudomonadota</taxon>
        <taxon>Gammaproteobacteria</taxon>
        <taxon>Alteromonadales</taxon>
        <taxon>Alteromonadaceae</taxon>
        <taxon>Catenovulum</taxon>
    </lineage>
</organism>
<name>W7QB48_9ALTE</name>
<dbReference type="CDD" id="cd01467">
    <property type="entry name" value="vWA_BatA_type"/>
    <property type="match status" value="1"/>
</dbReference>
<evidence type="ECO:0000259" key="2">
    <source>
        <dbReference type="PROSITE" id="PS50234"/>
    </source>
</evidence>
<dbReference type="EMBL" id="ARZY01000027">
    <property type="protein sequence ID" value="EWH09191.1"/>
    <property type="molecule type" value="Genomic_DNA"/>
</dbReference>
<protein>
    <submittedName>
        <fullName evidence="3">von Willebrand factor type A</fullName>
    </submittedName>
</protein>
<keyword evidence="1" id="KW-0472">Membrane</keyword>
<proteinExistence type="predicted"/>
<dbReference type="Gene3D" id="3.40.50.410">
    <property type="entry name" value="von Willebrand factor, type A domain"/>
    <property type="match status" value="1"/>
</dbReference>
<comment type="caution">
    <text evidence="3">The sequence shown here is derived from an EMBL/GenBank/DDBJ whole genome shotgun (WGS) entry which is preliminary data.</text>
</comment>
<dbReference type="Proteomes" id="UP000019276">
    <property type="component" value="Unassembled WGS sequence"/>
</dbReference>
<dbReference type="Pfam" id="PF00092">
    <property type="entry name" value="VWA"/>
    <property type="match status" value="1"/>
</dbReference>
<dbReference type="InterPro" id="IPR033881">
    <property type="entry name" value="vWA_BatA_type"/>
</dbReference>
<gene>
    <name evidence="3" type="ORF">DS2_13559</name>
</gene>
<accession>W7QB48</accession>
<dbReference type="AlphaFoldDB" id="W7QB48"/>
<reference evidence="3 4" key="1">
    <citation type="journal article" date="2014" name="Genome Announc.">
        <title>Draft Genome Sequence of the Agar-Degrading Bacterium Catenovulum sp. Strain DS-2, Isolated from Intestines of Haliotis diversicolor.</title>
        <authorList>
            <person name="Shan D."/>
            <person name="Li X."/>
            <person name="Gu Z."/>
            <person name="Wei G."/>
            <person name="Gao Z."/>
            <person name="Shao Z."/>
        </authorList>
    </citation>
    <scope>NUCLEOTIDE SEQUENCE [LARGE SCALE GENOMIC DNA]</scope>
    <source>
        <strain evidence="3 4">DS-2</strain>
    </source>
</reference>
<sequence length="344" mass="38350">MFEVQWPWIFLLLPLPWLVGKFFSKNSKLEGARLKAPFLSKHSLSQQPIADGKKSIYKSITAWLIWLCLLASASQPVWVGDPITLPAEGRDIMLAVDLSGSMEMDDMVINQQRVNRLDMTKYVLKDFIQRRLGDRLGLILFADTAYLQTPLTRDLNTVAQMLDESIIGLVGDKTAIGDAIGLAAKRFSQKENSNKILILLTDGQNTSGNLQPSEALQLAKSEGIKIYTIGVGADEMLVKGFFGYQKRNPSADLDESTLNQIAQETGGLYFRARDAQELSKIYAELDKLEPVSEEAIQLRPQTSLFYWPLTIAFILTVLLSITPMLLQFTSQLGGKFLTKSQGVK</sequence>
<dbReference type="PROSITE" id="PS50234">
    <property type="entry name" value="VWFA"/>
    <property type="match status" value="1"/>
</dbReference>
<dbReference type="InterPro" id="IPR002035">
    <property type="entry name" value="VWF_A"/>
</dbReference>
<dbReference type="PATRIC" id="fig|1328313.3.peg.2767"/>
<feature type="transmembrane region" description="Helical" evidence="1">
    <location>
        <begin position="304"/>
        <end position="326"/>
    </location>
</feature>
<dbReference type="STRING" id="1328313.DS2_13559"/>
<feature type="domain" description="VWFA" evidence="2">
    <location>
        <begin position="91"/>
        <end position="285"/>
    </location>
</feature>
<dbReference type="InterPro" id="IPR050768">
    <property type="entry name" value="UPF0353/GerABKA_families"/>
</dbReference>
<keyword evidence="1" id="KW-1133">Transmembrane helix</keyword>
<dbReference type="PANTHER" id="PTHR22550">
    <property type="entry name" value="SPORE GERMINATION PROTEIN"/>
    <property type="match status" value="1"/>
</dbReference>